<feature type="domain" description="EGF-like" evidence="5">
    <location>
        <begin position="216"/>
        <end position="227"/>
    </location>
</feature>
<dbReference type="InterPro" id="IPR000742">
    <property type="entry name" value="EGF"/>
</dbReference>
<proteinExistence type="inferred from homology"/>
<dbReference type="Proteomes" id="UP001153292">
    <property type="component" value="Chromosome 5"/>
</dbReference>
<dbReference type="CDD" id="cd00064">
    <property type="entry name" value="FU"/>
    <property type="match status" value="1"/>
</dbReference>
<keyword evidence="2" id="KW-0245">EGF-like domain</keyword>
<evidence type="ECO:0000259" key="6">
    <source>
        <dbReference type="PROSITE" id="PS01248"/>
    </source>
</evidence>
<keyword evidence="3" id="KW-0106">Calcium</keyword>
<evidence type="ECO:0000256" key="3">
    <source>
        <dbReference type="ARBA" id="ARBA00022837"/>
    </source>
</evidence>
<evidence type="ECO:0000256" key="2">
    <source>
        <dbReference type="ARBA" id="ARBA00022536"/>
    </source>
</evidence>
<feature type="domain" description="Laminin EGF-like" evidence="6">
    <location>
        <begin position="216"/>
        <end position="249"/>
    </location>
</feature>
<dbReference type="PROSITE" id="PS01248">
    <property type="entry name" value="EGF_LAM_1"/>
    <property type="match status" value="1"/>
</dbReference>
<dbReference type="InterPro" id="IPR018097">
    <property type="entry name" value="EGF_Ca-bd_CS"/>
</dbReference>
<keyword evidence="4" id="KW-1015">Disulfide bond</keyword>
<dbReference type="InterPro" id="IPR002049">
    <property type="entry name" value="LE_dom"/>
</dbReference>
<reference evidence="7" key="1">
    <citation type="submission" date="2021-12" db="EMBL/GenBank/DDBJ databases">
        <authorList>
            <person name="King R."/>
        </authorList>
    </citation>
    <scope>NUCLEOTIDE SEQUENCE</scope>
</reference>
<accession>A0ABN8BFW3</accession>
<dbReference type="SUPFAM" id="SSF57184">
    <property type="entry name" value="Growth factor receptor domain"/>
    <property type="match status" value="1"/>
</dbReference>
<dbReference type="PROSITE" id="PS01187">
    <property type="entry name" value="EGF_CA"/>
    <property type="match status" value="1"/>
</dbReference>
<dbReference type="CDD" id="cd00055">
    <property type="entry name" value="EGF_Lam"/>
    <property type="match status" value="1"/>
</dbReference>
<dbReference type="InterPro" id="IPR006212">
    <property type="entry name" value="Furin_repeat"/>
</dbReference>
<dbReference type="InterPro" id="IPR009030">
    <property type="entry name" value="Growth_fac_rcpt_cys_sf"/>
</dbReference>
<keyword evidence="8" id="KW-1185">Reference proteome</keyword>
<dbReference type="SMART" id="SM00261">
    <property type="entry name" value="FU"/>
    <property type="match status" value="2"/>
</dbReference>
<protein>
    <recommendedName>
        <fullName evidence="9">EGF-like domain-containing protein</fullName>
    </recommendedName>
</protein>
<dbReference type="Pfam" id="PF11938">
    <property type="entry name" value="DUF3456"/>
    <property type="match status" value="1"/>
</dbReference>
<dbReference type="InterPro" id="IPR021852">
    <property type="entry name" value="DUF3456"/>
</dbReference>
<sequence>MRTSEGTLSSRPRLHLWSLAPSNPHWARMVCGTMMSNRKCLFKIIICLLSLPAVLCDIKPPILNPGILTPTKTLGECQACKLFVDSFKKGLERTARGKYEGGDAAWEEEKLKKSYKRSEIRLIDIQEGICKEENGYSMQCHNMAEKAEEFIESWWAQNPDESADLFTYICVESLKTCCPKHHFGKDCTPCPGDHGNLCNGNGKCRGDGTRKGNGTCLCDTGYAGENCDQCVTGYYLSFKDDNKMKCSPCHRACMGGCRHGTPKDCVACKPGFVFDSDEGCLDINECDDVNRCSKDQFCLNSIGSFTCMQCDKSCSGCHGDGPDMCRKCASGYSKKGEFCIADREDEDSSDKLTLTRYMTYVGLLIATGILLPKSTSLGSFVGAMVLSYIVGAEYYCMINGHEGLVNLKEFDLMQLFRT</sequence>
<dbReference type="CDD" id="cd00054">
    <property type="entry name" value="EGF_CA"/>
    <property type="match status" value="1"/>
</dbReference>
<evidence type="ECO:0000256" key="4">
    <source>
        <dbReference type="ARBA" id="ARBA00023157"/>
    </source>
</evidence>
<evidence type="ECO:0000313" key="7">
    <source>
        <dbReference type="EMBL" id="CAH0405732.1"/>
    </source>
</evidence>
<gene>
    <name evidence="7" type="ORF">CHILSU_LOCUS9100</name>
</gene>
<name>A0ABN8BFW3_CHISP</name>
<evidence type="ECO:0000256" key="1">
    <source>
        <dbReference type="ARBA" id="ARBA00005897"/>
    </source>
</evidence>
<dbReference type="Gene3D" id="2.10.220.10">
    <property type="entry name" value="Hormone Receptor, Insulin-like Growth Factor Receptor 1, Chain A, domain 2"/>
    <property type="match status" value="1"/>
</dbReference>
<dbReference type="PROSITE" id="PS00022">
    <property type="entry name" value="EGF_1"/>
    <property type="match status" value="1"/>
</dbReference>
<comment type="similarity">
    <text evidence="1">Belongs to the CRELD family.</text>
</comment>
<evidence type="ECO:0008006" key="9">
    <source>
        <dbReference type="Google" id="ProtNLM"/>
    </source>
</evidence>
<organism evidence="7 8">
    <name type="scientific">Chilo suppressalis</name>
    <name type="common">Asiatic rice borer moth</name>
    <dbReference type="NCBI Taxonomy" id="168631"/>
    <lineage>
        <taxon>Eukaryota</taxon>
        <taxon>Metazoa</taxon>
        <taxon>Ecdysozoa</taxon>
        <taxon>Arthropoda</taxon>
        <taxon>Hexapoda</taxon>
        <taxon>Insecta</taxon>
        <taxon>Pterygota</taxon>
        <taxon>Neoptera</taxon>
        <taxon>Endopterygota</taxon>
        <taxon>Lepidoptera</taxon>
        <taxon>Glossata</taxon>
        <taxon>Ditrysia</taxon>
        <taxon>Pyraloidea</taxon>
        <taxon>Crambidae</taxon>
        <taxon>Crambinae</taxon>
        <taxon>Chilo</taxon>
    </lineage>
</organism>
<evidence type="ECO:0000313" key="8">
    <source>
        <dbReference type="Proteomes" id="UP001153292"/>
    </source>
</evidence>
<dbReference type="EMBL" id="OU963898">
    <property type="protein sequence ID" value="CAH0405732.1"/>
    <property type="molecule type" value="Genomic_DNA"/>
</dbReference>
<evidence type="ECO:0000259" key="5">
    <source>
        <dbReference type="PROSITE" id="PS00022"/>
    </source>
</evidence>